<comment type="caution">
    <text evidence="5">The sequence shown here is derived from an EMBL/GenBank/DDBJ whole genome shotgun (WGS) entry which is preliminary data.</text>
</comment>
<feature type="domain" description="GDP/GTP exchange factor Sec2 N-terminal" evidence="4">
    <location>
        <begin position="120"/>
        <end position="187"/>
    </location>
</feature>
<accession>A0A3M7HJ18</accession>
<dbReference type="InterPro" id="IPR009449">
    <property type="entry name" value="Sec2_N"/>
</dbReference>
<dbReference type="AlphaFoldDB" id="A0A3M7HJ18"/>
<dbReference type="GO" id="GO:0070319">
    <property type="term" value="C:Golgi to plasma membrane transport vesicle"/>
    <property type="evidence" value="ECO:0007669"/>
    <property type="project" value="TreeGrafter"/>
</dbReference>
<keyword evidence="1 2" id="KW-0175">Coiled coil</keyword>
<dbReference type="EMBL" id="QWIQ01000044">
    <property type="protein sequence ID" value="RMZ13273.1"/>
    <property type="molecule type" value="Genomic_DNA"/>
</dbReference>
<reference evidence="5 6" key="1">
    <citation type="journal article" date="2018" name="BMC Genomics">
        <title>Genomic evidence for intraspecific hybridization in a clonal and extremely halotolerant yeast.</title>
        <authorList>
            <person name="Gostincar C."/>
            <person name="Stajich J.E."/>
            <person name="Zupancic J."/>
            <person name="Zalar P."/>
            <person name="Gunde-Cimerman N."/>
        </authorList>
    </citation>
    <scope>NUCLEOTIDE SEQUENCE [LARGE SCALE GENOMIC DNA]</scope>
    <source>
        <strain evidence="5 6">EXF-171</strain>
    </source>
</reference>
<dbReference type="GO" id="GO:0006887">
    <property type="term" value="P:exocytosis"/>
    <property type="evidence" value="ECO:0007669"/>
    <property type="project" value="TreeGrafter"/>
</dbReference>
<feature type="compositionally biased region" description="Low complexity" evidence="3">
    <location>
        <begin position="72"/>
        <end position="81"/>
    </location>
</feature>
<dbReference type="InterPro" id="IPR040351">
    <property type="entry name" value="RAB3IL/RAB3IP/Sec2"/>
</dbReference>
<feature type="coiled-coil region" evidence="2">
    <location>
        <begin position="134"/>
        <end position="183"/>
    </location>
</feature>
<name>A0A3M7HJ18_HORWE</name>
<dbReference type="Proteomes" id="UP000281468">
    <property type="component" value="Unassembled WGS sequence"/>
</dbReference>
<gene>
    <name evidence="5" type="ORF">D0862_02363</name>
</gene>
<dbReference type="GO" id="GO:0005085">
    <property type="term" value="F:guanyl-nucleotide exchange factor activity"/>
    <property type="evidence" value="ECO:0007669"/>
    <property type="project" value="InterPro"/>
</dbReference>
<evidence type="ECO:0000259" key="4">
    <source>
        <dbReference type="Pfam" id="PF06428"/>
    </source>
</evidence>
<dbReference type="PANTHER" id="PTHR14430">
    <property type="entry name" value="RABIN3-RELATED"/>
    <property type="match status" value="1"/>
</dbReference>
<dbReference type="GO" id="GO:0051286">
    <property type="term" value="C:cell tip"/>
    <property type="evidence" value="ECO:0007669"/>
    <property type="project" value="TreeGrafter"/>
</dbReference>
<dbReference type="Pfam" id="PF06428">
    <property type="entry name" value="Sec2p"/>
    <property type="match status" value="1"/>
</dbReference>
<evidence type="ECO:0000256" key="1">
    <source>
        <dbReference type="ARBA" id="ARBA00023054"/>
    </source>
</evidence>
<evidence type="ECO:0000256" key="3">
    <source>
        <dbReference type="SAM" id="MobiDB-lite"/>
    </source>
</evidence>
<feature type="region of interest" description="Disordered" evidence="3">
    <location>
        <begin position="68"/>
        <end position="124"/>
    </location>
</feature>
<dbReference type="VEuPathDB" id="FungiDB:BTJ68_06980"/>
<evidence type="ECO:0000256" key="2">
    <source>
        <dbReference type="SAM" id="Coils"/>
    </source>
</evidence>
<feature type="region of interest" description="Disordered" evidence="3">
    <location>
        <begin position="1"/>
        <end position="27"/>
    </location>
</feature>
<organism evidence="5 6">
    <name type="scientific">Hortaea werneckii</name>
    <name type="common">Black yeast</name>
    <name type="synonym">Cladosporium werneckii</name>
    <dbReference type="NCBI Taxonomy" id="91943"/>
    <lineage>
        <taxon>Eukaryota</taxon>
        <taxon>Fungi</taxon>
        <taxon>Dikarya</taxon>
        <taxon>Ascomycota</taxon>
        <taxon>Pezizomycotina</taxon>
        <taxon>Dothideomycetes</taxon>
        <taxon>Dothideomycetidae</taxon>
        <taxon>Mycosphaerellales</taxon>
        <taxon>Teratosphaeriaceae</taxon>
        <taxon>Hortaea</taxon>
    </lineage>
</organism>
<dbReference type="PANTHER" id="PTHR14430:SF4">
    <property type="entry name" value="GDP_GTP EXCHANGE FACTOR SEC2 N-TERMINAL DOMAIN-CONTAINING PROTEIN"/>
    <property type="match status" value="1"/>
</dbReference>
<proteinExistence type="predicted"/>
<dbReference type="Gene3D" id="1.20.5.4880">
    <property type="match status" value="1"/>
</dbReference>
<feature type="compositionally biased region" description="Polar residues" evidence="3">
    <location>
        <begin position="1"/>
        <end position="11"/>
    </location>
</feature>
<protein>
    <recommendedName>
        <fullName evidence="4">GDP/GTP exchange factor Sec2 N-terminal domain-containing protein</fullName>
    </recommendedName>
</protein>
<dbReference type="SUPFAM" id="SSF144284">
    <property type="entry name" value="Sec2 N-terminal region"/>
    <property type="match status" value="1"/>
</dbReference>
<evidence type="ECO:0000313" key="5">
    <source>
        <dbReference type="EMBL" id="RMZ13273.1"/>
    </source>
</evidence>
<evidence type="ECO:0000313" key="6">
    <source>
        <dbReference type="Proteomes" id="UP000281468"/>
    </source>
</evidence>
<sequence length="243" mass="26954">MDQHYGETNGTHIPHDSGLSVGSMGDAAKVRQLEEEVRELADRANGASQKFADYENEIRVLEAKLRQEQRRNNAAAEAANESGEGKAPAATPGISRFGSFMHSRKASPLAPTGTMSSPREKELEATLVKEQTGRIAAEQKVKEVNAEIEELSESLFQQANEMVATERKQNATLQERLEALEKEKAETNPTAQGGDAALLKENAWLKERLKVLEQRDVDRSRRLEKLEAAHKRIERVRSMLAPG</sequence>